<evidence type="ECO:0000256" key="1">
    <source>
        <dbReference type="ARBA" id="ARBA00006484"/>
    </source>
</evidence>
<dbReference type="GeneID" id="28900327"/>
<dbReference type="OrthoDB" id="191139at2759"/>
<organism evidence="3 4">
    <name type="scientific">Xylona heveae (strain CBS 132557 / TC161)</name>
    <dbReference type="NCBI Taxonomy" id="1328760"/>
    <lineage>
        <taxon>Eukaryota</taxon>
        <taxon>Fungi</taxon>
        <taxon>Dikarya</taxon>
        <taxon>Ascomycota</taxon>
        <taxon>Pezizomycotina</taxon>
        <taxon>Xylonomycetes</taxon>
        <taxon>Xylonales</taxon>
        <taxon>Xylonaceae</taxon>
        <taxon>Xylona</taxon>
    </lineage>
</organism>
<dbReference type="InterPro" id="IPR036291">
    <property type="entry name" value="NAD(P)-bd_dom_sf"/>
</dbReference>
<dbReference type="PRINTS" id="PR00081">
    <property type="entry name" value="GDHRDH"/>
</dbReference>
<dbReference type="STRING" id="1328760.A0A165GJW1"/>
<keyword evidence="4" id="KW-1185">Reference proteome</keyword>
<proteinExistence type="inferred from homology"/>
<dbReference type="EMBL" id="KV407459">
    <property type="protein sequence ID" value="KZF22281.1"/>
    <property type="molecule type" value="Genomic_DNA"/>
</dbReference>
<dbReference type="GO" id="GO:0016491">
    <property type="term" value="F:oxidoreductase activity"/>
    <property type="evidence" value="ECO:0007669"/>
    <property type="project" value="TreeGrafter"/>
</dbReference>
<dbReference type="GO" id="GO:0019748">
    <property type="term" value="P:secondary metabolic process"/>
    <property type="evidence" value="ECO:0007669"/>
    <property type="project" value="TreeGrafter"/>
</dbReference>
<evidence type="ECO:0000313" key="4">
    <source>
        <dbReference type="Proteomes" id="UP000076632"/>
    </source>
</evidence>
<dbReference type="RefSeq" id="XP_018187836.1">
    <property type="nucleotide sequence ID" value="XM_018335190.1"/>
</dbReference>
<comment type="similarity">
    <text evidence="1">Belongs to the short-chain dehydrogenases/reductases (SDR) family.</text>
</comment>
<dbReference type="InParanoid" id="A0A165GJW1"/>
<dbReference type="PANTHER" id="PTHR43544:SF32">
    <property type="entry name" value="CHAIN DEHYDROGENASE, PUTATIVE (AFU_ORTHOLOGUE AFUA_5G01530)-RELATED"/>
    <property type="match status" value="1"/>
</dbReference>
<feature type="compositionally biased region" description="Low complexity" evidence="2">
    <location>
        <begin position="147"/>
        <end position="163"/>
    </location>
</feature>
<dbReference type="PANTHER" id="PTHR43544">
    <property type="entry name" value="SHORT-CHAIN DEHYDROGENASE/REDUCTASE"/>
    <property type="match status" value="1"/>
</dbReference>
<accession>A0A165GJW1</accession>
<evidence type="ECO:0000256" key="2">
    <source>
        <dbReference type="SAM" id="MobiDB-lite"/>
    </source>
</evidence>
<sequence>MAKSDQTIVLITGANQGLGFAAAKILVELSADYHVIVCSRNLSRGEEAVSKLRSLPGAKGTCSALHLDLLDESNIVKAADEVSKTFGRIDVLVNNAGINNDLQRLANPPVPLLDVYRSTFETNFFGTINVTEKFLPLLKKSKFNSSAKSLSSEPSSTTTTTTTNAPRAEAHAAPRLVFVSTSLSSLTMASDPASPIYNVLPVCYKSSKSALNMVMVEYEKSLRKEGILVWGLDPGLCATNLSGQGPDALRARGAQEPEIGGQTIVDVVVGKRDADVGKLVWQDGVRPW</sequence>
<reference evidence="3 4" key="1">
    <citation type="journal article" date="2016" name="Fungal Biol.">
        <title>The genome of Xylona heveae provides a window into fungal endophytism.</title>
        <authorList>
            <person name="Gazis R."/>
            <person name="Kuo A."/>
            <person name="Riley R."/>
            <person name="LaButti K."/>
            <person name="Lipzen A."/>
            <person name="Lin J."/>
            <person name="Amirebrahimi M."/>
            <person name="Hesse C.N."/>
            <person name="Spatafora J.W."/>
            <person name="Henrissat B."/>
            <person name="Hainaut M."/>
            <person name="Grigoriev I.V."/>
            <person name="Hibbett D.S."/>
        </authorList>
    </citation>
    <scope>NUCLEOTIDE SEQUENCE [LARGE SCALE GENOMIC DNA]</scope>
    <source>
        <strain evidence="3 4">TC161</strain>
    </source>
</reference>
<dbReference type="GO" id="GO:0005737">
    <property type="term" value="C:cytoplasm"/>
    <property type="evidence" value="ECO:0007669"/>
    <property type="project" value="TreeGrafter"/>
</dbReference>
<dbReference type="AlphaFoldDB" id="A0A165GJW1"/>
<gene>
    <name evidence="3" type="ORF">L228DRAFT_268757</name>
</gene>
<dbReference type="SUPFAM" id="SSF51735">
    <property type="entry name" value="NAD(P)-binding Rossmann-fold domains"/>
    <property type="match status" value="1"/>
</dbReference>
<dbReference type="InterPro" id="IPR002347">
    <property type="entry name" value="SDR_fam"/>
</dbReference>
<dbReference type="Pfam" id="PF00106">
    <property type="entry name" value="adh_short"/>
    <property type="match status" value="1"/>
</dbReference>
<dbReference type="InterPro" id="IPR051468">
    <property type="entry name" value="Fungal_SecMetab_SDRs"/>
</dbReference>
<evidence type="ECO:0000313" key="3">
    <source>
        <dbReference type="EMBL" id="KZF22281.1"/>
    </source>
</evidence>
<name>A0A165GJW1_XYLHT</name>
<protein>
    <submittedName>
        <fullName evidence="3">Putative carbonyl reductase</fullName>
    </submittedName>
</protein>
<dbReference type="Gene3D" id="3.40.50.720">
    <property type="entry name" value="NAD(P)-binding Rossmann-like Domain"/>
    <property type="match status" value="1"/>
</dbReference>
<dbReference type="OMA" id="VTQAFKP"/>
<dbReference type="Proteomes" id="UP000076632">
    <property type="component" value="Unassembled WGS sequence"/>
</dbReference>
<feature type="region of interest" description="Disordered" evidence="2">
    <location>
        <begin position="147"/>
        <end position="167"/>
    </location>
</feature>